<dbReference type="RefSeq" id="XP_007801438.1">
    <property type="nucleotide sequence ID" value="XM_007803247.1"/>
</dbReference>
<evidence type="ECO:0000256" key="1">
    <source>
        <dbReference type="ARBA" id="ARBA00022723"/>
    </source>
</evidence>
<dbReference type="AlphaFoldDB" id="U1GLY9"/>
<keyword evidence="1" id="KW-0479">Metal-binding</keyword>
<sequence>MSTPHGLKEKQDGKVRRRKFGSKTKTGCQTCKIRKVKCDETKPFCNRCTTTGRKCDGYPSKTAPVARKYTPRIVWVPTRTTGSTPEKRGFQFFLINTVPELAGYFTSSFWEHSVLQASTAEPSLRHAIIAIGALHEEFRSRRLMSTSYGEKTSTRIDEDMGTAFAIDRTYQCDRTLSAKVITKLANSLEYTKALSHLRRSLSSGKQAPLTALMSCALFVCFDSLRGNFESAFLHLKSGIRVLRDIRMGKLQAEDHYIIQKNVLPLFERLSIQAYLYIDTRETEARVRFSREWGGIQSIKGVEEKEFRSLEDARDSLYRAVGGLIRALFACHGDLPMGLQSIEVLRLFKTYSTLLHQWDQKFSTFMAQNSATLSLRQIRGAALLKIHHTITQIMSLIAPISPENPDHMQTSITVSMNAPSAFIPHTQKMIDILNLSRSLLTATDQDSKNREPSLTFSSDLGVVGPLYYVCTKCTVLEVRREAMELLRTYKRREGMWDSDTGTKIVGEFWELEEQHNALQREAGVGREGVTMRERVRLVLESEAGWRWTMCYNEGEEAISDGNGGDTWWGLLNGQGGPREGEILLVGGGDEIGRSVFLDTLSGDDPFGTPVNFLHE</sequence>
<dbReference type="GO" id="GO:0008270">
    <property type="term" value="F:zinc ion binding"/>
    <property type="evidence" value="ECO:0007669"/>
    <property type="project" value="InterPro"/>
</dbReference>
<evidence type="ECO:0000256" key="4">
    <source>
        <dbReference type="ARBA" id="ARBA00023125"/>
    </source>
</evidence>
<keyword evidence="6" id="KW-0539">Nucleus</keyword>
<keyword evidence="9" id="KW-1185">Reference proteome</keyword>
<dbReference type="PROSITE" id="PS50048">
    <property type="entry name" value="ZN2_CY6_FUNGAL_2"/>
    <property type="match status" value="1"/>
</dbReference>
<reference evidence="9" key="1">
    <citation type="journal article" date="2014" name="BMC Genomics">
        <title>Genome characteristics reveal the impact of lichenization on lichen-forming fungus Endocarpon pusillum Hedwig (Verrucariales, Ascomycota).</title>
        <authorList>
            <person name="Wang Y.-Y."/>
            <person name="Liu B."/>
            <person name="Zhang X.-Y."/>
            <person name="Zhou Q.-M."/>
            <person name="Zhang T."/>
            <person name="Li H."/>
            <person name="Yu Y.-F."/>
            <person name="Zhang X.-L."/>
            <person name="Hao X.-Y."/>
            <person name="Wang M."/>
            <person name="Wang L."/>
            <person name="Wei J.-C."/>
        </authorList>
    </citation>
    <scope>NUCLEOTIDE SEQUENCE [LARGE SCALE GENOMIC DNA]</scope>
    <source>
        <strain evidence="9">Z07020 / HMAS-L-300199</strain>
    </source>
</reference>
<dbReference type="SUPFAM" id="SSF57701">
    <property type="entry name" value="Zn2/Cys6 DNA-binding domain"/>
    <property type="match status" value="1"/>
</dbReference>
<evidence type="ECO:0000256" key="2">
    <source>
        <dbReference type="ARBA" id="ARBA00022833"/>
    </source>
</evidence>
<gene>
    <name evidence="8" type="ORF">EPUS_08373</name>
</gene>
<dbReference type="InterPro" id="IPR036864">
    <property type="entry name" value="Zn2-C6_fun-type_DNA-bd_sf"/>
</dbReference>
<keyword evidence="2" id="KW-0862">Zinc</keyword>
<dbReference type="Proteomes" id="UP000019373">
    <property type="component" value="Unassembled WGS sequence"/>
</dbReference>
<keyword evidence="4" id="KW-0238">DNA-binding</keyword>
<dbReference type="InterPro" id="IPR001138">
    <property type="entry name" value="Zn2Cys6_DnaBD"/>
</dbReference>
<evidence type="ECO:0000256" key="5">
    <source>
        <dbReference type="ARBA" id="ARBA00023163"/>
    </source>
</evidence>
<organism evidence="8 9">
    <name type="scientific">Endocarpon pusillum (strain Z07020 / HMAS-L-300199)</name>
    <name type="common">Lichen-forming fungus</name>
    <dbReference type="NCBI Taxonomy" id="1263415"/>
    <lineage>
        <taxon>Eukaryota</taxon>
        <taxon>Fungi</taxon>
        <taxon>Dikarya</taxon>
        <taxon>Ascomycota</taxon>
        <taxon>Pezizomycotina</taxon>
        <taxon>Eurotiomycetes</taxon>
        <taxon>Chaetothyriomycetidae</taxon>
        <taxon>Verrucariales</taxon>
        <taxon>Verrucariaceae</taxon>
        <taxon>Endocarpon</taxon>
    </lineage>
</organism>
<dbReference type="PANTHER" id="PTHR36206">
    <property type="entry name" value="ASPERCRYPTIN BIOSYNTHESIS CLUSTER-SPECIFIC TRANSCRIPTION REGULATOR ATNN-RELATED"/>
    <property type="match status" value="1"/>
</dbReference>
<protein>
    <recommendedName>
        <fullName evidence="7">Zn(2)-C6 fungal-type domain-containing protein</fullName>
    </recommendedName>
</protein>
<dbReference type="GeneID" id="19243223"/>
<dbReference type="OrthoDB" id="2593732at2759"/>
<keyword evidence="3" id="KW-0805">Transcription regulation</keyword>
<dbReference type="EMBL" id="KE721013">
    <property type="protein sequence ID" value="ERF72926.1"/>
    <property type="molecule type" value="Genomic_DNA"/>
</dbReference>
<dbReference type="HOGENOM" id="CLU_011409_13_2_1"/>
<dbReference type="GO" id="GO:0003677">
    <property type="term" value="F:DNA binding"/>
    <property type="evidence" value="ECO:0007669"/>
    <property type="project" value="UniProtKB-KW"/>
</dbReference>
<evidence type="ECO:0000313" key="9">
    <source>
        <dbReference type="Proteomes" id="UP000019373"/>
    </source>
</evidence>
<accession>U1GLY9</accession>
<name>U1GLY9_ENDPU</name>
<dbReference type="PROSITE" id="PS00463">
    <property type="entry name" value="ZN2_CY6_FUNGAL_1"/>
    <property type="match status" value="1"/>
</dbReference>
<evidence type="ECO:0000256" key="6">
    <source>
        <dbReference type="ARBA" id="ARBA00023242"/>
    </source>
</evidence>
<dbReference type="SMART" id="SM00066">
    <property type="entry name" value="GAL4"/>
    <property type="match status" value="1"/>
</dbReference>
<dbReference type="eggNOG" id="ENOG502S0GT">
    <property type="taxonomic scope" value="Eukaryota"/>
</dbReference>
<dbReference type="CDD" id="cd00067">
    <property type="entry name" value="GAL4"/>
    <property type="match status" value="1"/>
</dbReference>
<dbReference type="Pfam" id="PF00172">
    <property type="entry name" value="Zn_clus"/>
    <property type="match status" value="1"/>
</dbReference>
<keyword evidence="5" id="KW-0804">Transcription</keyword>
<dbReference type="Gene3D" id="4.10.240.10">
    <property type="entry name" value="Zn(2)-C6 fungal-type DNA-binding domain"/>
    <property type="match status" value="1"/>
</dbReference>
<evidence type="ECO:0000313" key="8">
    <source>
        <dbReference type="EMBL" id="ERF72926.1"/>
    </source>
</evidence>
<evidence type="ECO:0000256" key="3">
    <source>
        <dbReference type="ARBA" id="ARBA00023015"/>
    </source>
</evidence>
<dbReference type="InterPro" id="IPR052360">
    <property type="entry name" value="Transcr_Regulatory_Proteins"/>
</dbReference>
<dbReference type="PANTHER" id="PTHR36206:SF12">
    <property type="entry name" value="ASPERCRYPTIN BIOSYNTHESIS CLUSTER-SPECIFIC TRANSCRIPTION REGULATOR ATNN-RELATED"/>
    <property type="match status" value="1"/>
</dbReference>
<proteinExistence type="predicted"/>
<feature type="domain" description="Zn(2)-C6 fungal-type" evidence="7">
    <location>
        <begin position="27"/>
        <end position="55"/>
    </location>
</feature>
<dbReference type="GO" id="GO:0000981">
    <property type="term" value="F:DNA-binding transcription factor activity, RNA polymerase II-specific"/>
    <property type="evidence" value="ECO:0007669"/>
    <property type="project" value="InterPro"/>
</dbReference>
<dbReference type="OMA" id="HTITQIM"/>
<evidence type="ECO:0000259" key="7">
    <source>
        <dbReference type="PROSITE" id="PS50048"/>
    </source>
</evidence>